<feature type="non-terminal residue" evidence="2">
    <location>
        <position position="1"/>
    </location>
</feature>
<sequence>AAILRSKGTKTVHGISGIISLHNLSNLVKPGQTSSARMWIETRLGNNKVTSLQTGWMVPYDFNLSWQDKVTKNWWLQLNNDVNIGYWPSSSVPDMKNGASYVAWGGLAQGFTYVTSPPLGNSNKPDPDEPDVTEVAYIRLLQLSDSSYWLNISEDDVEVYADVFRCYEIGYMKYLGKAIGHEIVYGGPGGECGN</sequence>
<dbReference type="PROSITE" id="PS52045">
    <property type="entry name" value="NEPROSIN_PEP_CD"/>
    <property type="match status" value="1"/>
</dbReference>
<proteinExistence type="predicted"/>
<dbReference type="InterPro" id="IPR053168">
    <property type="entry name" value="Glutamic_endopeptidase"/>
</dbReference>
<comment type="caution">
    <text evidence="2">The sequence shown here is derived from an EMBL/GenBank/DDBJ whole genome shotgun (WGS) entry which is preliminary data.</text>
</comment>
<dbReference type="EMBL" id="JADFTS010000008">
    <property type="protein sequence ID" value="KAF9591233.1"/>
    <property type="molecule type" value="Genomic_DNA"/>
</dbReference>
<feature type="domain" description="Neprosin PEP catalytic" evidence="1">
    <location>
        <begin position="1"/>
        <end position="193"/>
    </location>
</feature>
<dbReference type="OrthoDB" id="1858978at2759"/>
<dbReference type="Proteomes" id="UP000631114">
    <property type="component" value="Unassembled WGS sequence"/>
</dbReference>
<evidence type="ECO:0000259" key="1">
    <source>
        <dbReference type="PROSITE" id="PS52045"/>
    </source>
</evidence>
<dbReference type="Pfam" id="PF03080">
    <property type="entry name" value="Neprosin"/>
    <property type="match status" value="1"/>
</dbReference>
<dbReference type="AlphaFoldDB" id="A0A835LD91"/>
<name>A0A835LD91_9MAGN</name>
<dbReference type="InterPro" id="IPR004314">
    <property type="entry name" value="Neprosin"/>
</dbReference>
<reference evidence="2 3" key="1">
    <citation type="submission" date="2020-10" db="EMBL/GenBank/DDBJ databases">
        <title>The Coptis chinensis genome and diversification of protoberbering-type alkaloids.</title>
        <authorList>
            <person name="Wang B."/>
            <person name="Shu S."/>
            <person name="Song C."/>
            <person name="Liu Y."/>
        </authorList>
    </citation>
    <scope>NUCLEOTIDE SEQUENCE [LARGE SCALE GENOMIC DNA]</scope>
    <source>
        <strain evidence="2">HL-2020</strain>
        <tissue evidence="2">Leaf</tissue>
    </source>
</reference>
<accession>A0A835LD91</accession>
<keyword evidence="3" id="KW-1185">Reference proteome</keyword>
<evidence type="ECO:0000313" key="3">
    <source>
        <dbReference type="Proteomes" id="UP000631114"/>
    </source>
</evidence>
<dbReference type="PANTHER" id="PTHR31589">
    <property type="entry name" value="PROTEIN, PUTATIVE (DUF239)-RELATED-RELATED"/>
    <property type="match status" value="1"/>
</dbReference>
<organism evidence="2 3">
    <name type="scientific">Coptis chinensis</name>
    <dbReference type="NCBI Taxonomy" id="261450"/>
    <lineage>
        <taxon>Eukaryota</taxon>
        <taxon>Viridiplantae</taxon>
        <taxon>Streptophyta</taxon>
        <taxon>Embryophyta</taxon>
        <taxon>Tracheophyta</taxon>
        <taxon>Spermatophyta</taxon>
        <taxon>Magnoliopsida</taxon>
        <taxon>Ranunculales</taxon>
        <taxon>Ranunculaceae</taxon>
        <taxon>Coptidoideae</taxon>
        <taxon>Coptis</taxon>
    </lineage>
</organism>
<dbReference type="PANTHER" id="PTHR31589:SF110">
    <property type="entry name" value="PROTEIN, PUTATIVE (DUF239)-RELATED"/>
    <property type="match status" value="1"/>
</dbReference>
<protein>
    <recommendedName>
        <fullName evidence="1">Neprosin PEP catalytic domain-containing protein</fullName>
    </recommendedName>
</protein>
<gene>
    <name evidence="2" type="ORF">IFM89_003184</name>
</gene>
<evidence type="ECO:0000313" key="2">
    <source>
        <dbReference type="EMBL" id="KAF9591233.1"/>
    </source>
</evidence>